<name>A0A2T2P119_CORCC</name>
<feature type="non-terminal residue" evidence="1">
    <location>
        <position position="1"/>
    </location>
</feature>
<dbReference type="Gene3D" id="1.20.5.170">
    <property type="match status" value="1"/>
</dbReference>
<protein>
    <recommendedName>
        <fullName evidence="3">BZIP domain-containing protein</fullName>
    </recommendedName>
</protein>
<evidence type="ECO:0008006" key="3">
    <source>
        <dbReference type="Google" id="ProtNLM"/>
    </source>
</evidence>
<proteinExistence type="predicted"/>
<accession>A0A2T2P119</accession>
<keyword evidence="2" id="KW-1185">Reference proteome</keyword>
<reference evidence="1 2" key="1">
    <citation type="journal article" date="2018" name="Front. Microbiol.">
        <title>Genome-Wide Analysis of Corynespora cassiicola Leaf Fall Disease Putative Effectors.</title>
        <authorList>
            <person name="Lopez D."/>
            <person name="Ribeiro S."/>
            <person name="Label P."/>
            <person name="Fumanal B."/>
            <person name="Venisse J.S."/>
            <person name="Kohler A."/>
            <person name="de Oliveira R.R."/>
            <person name="Labutti K."/>
            <person name="Lipzen A."/>
            <person name="Lail K."/>
            <person name="Bauer D."/>
            <person name="Ohm R.A."/>
            <person name="Barry K.W."/>
            <person name="Spatafora J."/>
            <person name="Grigoriev I.V."/>
            <person name="Martin F.M."/>
            <person name="Pujade-Renaud V."/>
        </authorList>
    </citation>
    <scope>NUCLEOTIDE SEQUENCE [LARGE SCALE GENOMIC DNA]</scope>
    <source>
        <strain evidence="1 2">Philippines</strain>
    </source>
</reference>
<dbReference type="Proteomes" id="UP000240883">
    <property type="component" value="Unassembled WGS sequence"/>
</dbReference>
<feature type="non-terminal residue" evidence="1">
    <location>
        <position position="73"/>
    </location>
</feature>
<evidence type="ECO:0000313" key="1">
    <source>
        <dbReference type="EMBL" id="PSN71374.1"/>
    </source>
</evidence>
<dbReference type="OrthoDB" id="4505928at2759"/>
<organism evidence="1 2">
    <name type="scientific">Corynespora cassiicola Philippines</name>
    <dbReference type="NCBI Taxonomy" id="1448308"/>
    <lineage>
        <taxon>Eukaryota</taxon>
        <taxon>Fungi</taxon>
        <taxon>Dikarya</taxon>
        <taxon>Ascomycota</taxon>
        <taxon>Pezizomycotina</taxon>
        <taxon>Dothideomycetes</taxon>
        <taxon>Pleosporomycetidae</taxon>
        <taxon>Pleosporales</taxon>
        <taxon>Corynesporascaceae</taxon>
        <taxon>Corynespora</taxon>
    </lineage>
</organism>
<evidence type="ECO:0000313" key="2">
    <source>
        <dbReference type="Proteomes" id="UP000240883"/>
    </source>
</evidence>
<dbReference type="AlphaFoldDB" id="A0A2T2P119"/>
<dbReference type="EMBL" id="KZ678131">
    <property type="protein sequence ID" value="PSN71374.1"/>
    <property type="molecule type" value="Genomic_DNA"/>
</dbReference>
<dbReference type="PANTHER" id="PTHR42070">
    <property type="entry name" value="FILAMENT ASSOCIATED PROTEIN, PUTATIVE (AFU_ORTHOLOGUE AFUA_8G06630)-RELATED"/>
    <property type="match status" value="1"/>
</dbReference>
<sequence>RVRRNQRKSRARKQAYVKDLEQRWQECVDLGVKISSHVQHAARKVHMENGWLRELLREQGIDDDTINKRLDQF</sequence>
<dbReference type="STRING" id="1448308.A0A2T2P119"/>
<gene>
    <name evidence="1" type="ORF">BS50DRAFT_444973</name>
</gene>
<dbReference type="PANTHER" id="PTHR42070:SF1">
    <property type="entry name" value="FILAMENT ASSOCIATED PROTEIN, PUTATIVE (AFU_ORTHOLOGUE AFUA_8G06630)-RELATED"/>
    <property type="match status" value="1"/>
</dbReference>